<dbReference type="Proteomes" id="UP001489897">
    <property type="component" value="Unassembled WGS sequence"/>
</dbReference>
<protein>
    <submittedName>
        <fullName evidence="1">Type VI secretion system tip protein VgrG</fullName>
    </submittedName>
</protein>
<evidence type="ECO:0000313" key="2">
    <source>
        <dbReference type="Proteomes" id="UP001489897"/>
    </source>
</evidence>
<reference evidence="1 2" key="1">
    <citation type="submission" date="2024-01" db="EMBL/GenBank/DDBJ databases">
        <title>The diversity of rhizobia nodulating Mimosa spp. in eleven states of Brazil covering several biomes is determined by host plant, location, and edaphic factors.</title>
        <authorList>
            <person name="Rouws L."/>
            <person name="Barauna A."/>
            <person name="Beukes C."/>
            <person name="De Faria S.M."/>
            <person name="Gross E."/>
            <person name="Dos Reis Junior F.B."/>
            <person name="Simon M."/>
            <person name="Maluk M."/>
            <person name="Odee D.W."/>
            <person name="Kenicer G."/>
            <person name="Young J.P.W."/>
            <person name="Reis V.M."/>
            <person name="Zilli J."/>
            <person name="James E.K."/>
        </authorList>
    </citation>
    <scope>NUCLEOTIDE SEQUENCE [LARGE SCALE GENOMIC DNA]</scope>
    <source>
        <strain evidence="1 2">JPY167</strain>
    </source>
</reference>
<accession>A0ABU9S3D6</accession>
<feature type="non-terminal residue" evidence="1">
    <location>
        <position position="1"/>
    </location>
</feature>
<evidence type="ECO:0000313" key="1">
    <source>
        <dbReference type="EMBL" id="MEM5426813.1"/>
    </source>
</evidence>
<proteinExistence type="predicted"/>
<organism evidence="1 2">
    <name type="scientific">Paraburkholderia ferrariae</name>
    <dbReference type="NCBI Taxonomy" id="386056"/>
    <lineage>
        <taxon>Bacteria</taxon>
        <taxon>Pseudomonadati</taxon>
        <taxon>Pseudomonadota</taxon>
        <taxon>Betaproteobacteria</taxon>
        <taxon>Burkholderiales</taxon>
        <taxon>Burkholderiaceae</taxon>
        <taxon>Paraburkholderia</taxon>
    </lineage>
</organism>
<name>A0ABU9S3D6_9BURK</name>
<keyword evidence="2" id="KW-1185">Reference proteome</keyword>
<dbReference type="EMBL" id="JAYMRV010000053">
    <property type="protein sequence ID" value="MEM5426813.1"/>
    <property type="molecule type" value="Genomic_DNA"/>
</dbReference>
<comment type="caution">
    <text evidence="1">The sequence shown here is derived from an EMBL/GenBank/DDBJ whole genome shotgun (WGS) entry which is preliminary data.</text>
</comment>
<gene>
    <name evidence="1" type="ORF">VSR73_38475</name>
</gene>
<sequence>NRTIKSAAFSRQGPSSLAQTVNSWKHAPFDEEFTLKWPFSDEPVHNQKFSIIRDDGSVIQGSTNAWGKTSLQRGLAAENVRLRIDGESA</sequence>